<dbReference type="SUPFAM" id="SSF52080">
    <property type="entry name" value="Ribosomal proteins L15p and L18e"/>
    <property type="match status" value="1"/>
</dbReference>
<proteinExistence type="inferred from homology"/>
<keyword evidence="3" id="KW-0687">Ribonucleoprotein</keyword>
<keyword evidence="4" id="KW-0379">Hydroxylation</keyword>
<sequence length="101" mass="10969">ILRKTWKLQGTSHGHSCYGKCQKHPGGQGNAGGTCRHRLNFDQYHPDYSGKVGVSHYHLIGNKGFCPPGNLDKLWSLVSGQIRVNAAKNKTGIAPTTDVSI</sequence>
<evidence type="ECO:0000256" key="3">
    <source>
        <dbReference type="ARBA" id="ARBA00023274"/>
    </source>
</evidence>
<evidence type="ECO:0000313" key="7">
    <source>
        <dbReference type="Ensembl" id="ENSSSCP00030009162.1"/>
    </source>
</evidence>
<accession>A0A8D0VNV2</accession>
<protein>
    <recommendedName>
        <fullName evidence="5">Large ribosomal subunit protein uL15</fullName>
    </recommendedName>
    <alternativeName>
        <fullName evidence="6">60S ribosomal protein L27a</fullName>
    </alternativeName>
</protein>
<dbReference type="GO" id="GO:0005840">
    <property type="term" value="C:ribosome"/>
    <property type="evidence" value="ECO:0007669"/>
    <property type="project" value="UniProtKB-KW"/>
</dbReference>
<keyword evidence="2" id="KW-0689">Ribosomal protein</keyword>
<evidence type="ECO:0000256" key="4">
    <source>
        <dbReference type="ARBA" id="ARBA00023278"/>
    </source>
</evidence>
<evidence type="ECO:0000313" key="8">
    <source>
        <dbReference type="Proteomes" id="UP000694570"/>
    </source>
</evidence>
<dbReference type="PANTHER" id="PTHR11721:SF3">
    <property type="entry name" value="LARGE RIBOSOMAL SUBUNIT PROTEIN UL15"/>
    <property type="match status" value="1"/>
</dbReference>
<name>A0A8D0VNV2_PIG</name>
<evidence type="ECO:0000256" key="2">
    <source>
        <dbReference type="ARBA" id="ARBA00022980"/>
    </source>
</evidence>
<dbReference type="GO" id="GO:1990904">
    <property type="term" value="C:ribonucleoprotein complex"/>
    <property type="evidence" value="ECO:0007669"/>
    <property type="project" value="UniProtKB-KW"/>
</dbReference>
<dbReference type="InterPro" id="IPR036227">
    <property type="entry name" value="Ribosomal_uL15/eL18_sf"/>
</dbReference>
<dbReference type="Gene3D" id="3.100.10.10">
    <property type="match status" value="1"/>
</dbReference>
<evidence type="ECO:0000256" key="5">
    <source>
        <dbReference type="ARBA" id="ARBA00035200"/>
    </source>
</evidence>
<reference evidence="7" key="1">
    <citation type="submission" date="2025-08" db="UniProtKB">
        <authorList>
            <consortium name="Ensembl"/>
        </authorList>
    </citation>
    <scope>IDENTIFICATION</scope>
</reference>
<comment type="similarity">
    <text evidence="1">Belongs to the universal ribosomal protein uL15 family.</text>
</comment>
<dbReference type="PANTHER" id="PTHR11721">
    <property type="entry name" value="60S RIBOSOMAL PROTEIN L27A"/>
    <property type="match status" value="1"/>
</dbReference>
<organism evidence="7 8">
    <name type="scientific">Sus scrofa</name>
    <name type="common">Pig</name>
    <dbReference type="NCBI Taxonomy" id="9823"/>
    <lineage>
        <taxon>Eukaryota</taxon>
        <taxon>Metazoa</taxon>
        <taxon>Chordata</taxon>
        <taxon>Craniata</taxon>
        <taxon>Vertebrata</taxon>
        <taxon>Euteleostomi</taxon>
        <taxon>Mammalia</taxon>
        <taxon>Eutheria</taxon>
        <taxon>Laurasiatheria</taxon>
        <taxon>Artiodactyla</taxon>
        <taxon>Suina</taxon>
        <taxon>Suidae</taxon>
        <taxon>Sus</taxon>
    </lineage>
</organism>
<dbReference type="AlphaFoldDB" id="A0A8D0VNV2"/>
<dbReference type="Proteomes" id="UP000694570">
    <property type="component" value="Unplaced"/>
</dbReference>
<dbReference type="Ensembl" id="ENSSSCT00030020539.1">
    <property type="protein sequence ID" value="ENSSSCP00030009162.1"/>
    <property type="gene ID" value="ENSSSCG00030014895.1"/>
</dbReference>
<evidence type="ECO:0000256" key="6">
    <source>
        <dbReference type="ARBA" id="ARBA00035527"/>
    </source>
</evidence>
<evidence type="ECO:0000256" key="1">
    <source>
        <dbReference type="ARBA" id="ARBA00007320"/>
    </source>
</evidence>